<dbReference type="InterPro" id="IPR029052">
    <property type="entry name" value="Metallo-depent_PP-like"/>
</dbReference>
<proteinExistence type="predicted"/>
<protein>
    <submittedName>
        <fullName evidence="2">Putative calcineurin-like phosphoesterase</fullName>
    </submittedName>
</protein>
<gene>
    <name evidence="2" type="ORF">MM415B03342_0014</name>
</gene>
<dbReference type="Gene3D" id="3.60.21.10">
    <property type="match status" value="1"/>
</dbReference>
<dbReference type="InterPro" id="IPR004843">
    <property type="entry name" value="Calcineurin-like_PHP"/>
</dbReference>
<dbReference type="SUPFAM" id="SSF56300">
    <property type="entry name" value="Metallo-dependent phosphatases"/>
    <property type="match status" value="1"/>
</dbReference>
<name>A0A6M3LB15_9ZZZZ</name>
<dbReference type="Pfam" id="PF00149">
    <property type="entry name" value="Metallophos"/>
    <property type="match status" value="1"/>
</dbReference>
<feature type="domain" description="Calcineurin-like phosphoesterase" evidence="1">
    <location>
        <begin position="4"/>
        <end position="193"/>
    </location>
</feature>
<evidence type="ECO:0000259" key="1">
    <source>
        <dbReference type="Pfam" id="PF00149"/>
    </source>
</evidence>
<reference evidence="2" key="1">
    <citation type="submission" date="2020-03" db="EMBL/GenBank/DDBJ databases">
        <title>The deep terrestrial virosphere.</title>
        <authorList>
            <person name="Holmfeldt K."/>
            <person name="Nilsson E."/>
            <person name="Simone D."/>
            <person name="Lopez-Fernandez M."/>
            <person name="Wu X."/>
            <person name="de Brujin I."/>
            <person name="Lundin D."/>
            <person name="Andersson A."/>
            <person name="Bertilsson S."/>
            <person name="Dopson M."/>
        </authorList>
    </citation>
    <scope>NUCLEOTIDE SEQUENCE</scope>
    <source>
        <strain evidence="2">MM415B03342</strain>
    </source>
</reference>
<organism evidence="2">
    <name type="scientific">viral metagenome</name>
    <dbReference type="NCBI Taxonomy" id="1070528"/>
    <lineage>
        <taxon>unclassified sequences</taxon>
        <taxon>metagenomes</taxon>
        <taxon>organismal metagenomes</taxon>
    </lineage>
</organism>
<dbReference type="GO" id="GO:0016787">
    <property type="term" value="F:hydrolase activity"/>
    <property type="evidence" value="ECO:0007669"/>
    <property type="project" value="InterPro"/>
</dbReference>
<accession>A0A6M3LB15</accession>
<evidence type="ECO:0000313" key="2">
    <source>
        <dbReference type="EMBL" id="QJA91539.1"/>
    </source>
</evidence>
<dbReference type="PANTHER" id="PTHR30337">
    <property type="entry name" value="COMPONENT OF ATP-DEPENDENT DSDNA EXONUCLEASE"/>
    <property type="match status" value="1"/>
</dbReference>
<dbReference type="InterPro" id="IPR050535">
    <property type="entry name" value="DNA_Repair-Maintenance_Comp"/>
</dbReference>
<sequence>MLEFIVCSDFHFYKNPSKSDMSGGGMYSWLVEQLSILEDIVQYALNNNVKTLYHCGDLFEERGRIPQDLYNIVWERFREYSKKLNIILIPGNHDVYSYNKETGLKPFSDICHVPTDVEDIYLEDIFIRLAPFGRIQKAKNTPEDHYNEKLLFMHEDLSGAGLFLGENYYPDYPIDCKDLSGWDFVFNGHLHKPFEFGNIINIGSPMIQDWGEADQEKRFVHYKDGKIKFIPIDCPKFIHFEILNDETKAVINNRDFFRYDIGFEEAKDPIFQKWNVSYRIKKSEEKERRLDDKRDDLDIISEYYDKYSDVELNKEKVLRIAKELING</sequence>
<dbReference type="AlphaFoldDB" id="A0A6M3LB15"/>
<dbReference type="EMBL" id="MT142994">
    <property type="protein sequence ID" value="QJA91539.1"/>
    <property type="molecule type" value="Genomic_DNA"/>
</dbReference>